<organism evidence="8 9">
    <name type="scientific">Rhodosorus marinus</name>
    <dbReference type="NCBI Taxonomy" id="101924"/>
    <lineage>
        <taxon>Eukaryota</taxon>
        <taxon>Rhodophyta</taxon>
        <taxon>Stylonematophyceae</taxon>
        <taxon>Stylonematales</taxon>
        <taxon>Stylonemataceae</taxon>
        <taxon>Rhodosorus</taxon>
    </lineage>
</organism>
<dbReference type="InterPro" id="IPR007452">
    <property type="entry name" value="TamB_C"/>
</dbReference>
<dbReference type="InterPro" id="IPR053022">
    <property type="entry name" value="Chloroplast_translocon_comp"/>
</dbReference>
<reference evidence="8 9" key="1">
    <citation type="journal article" date="2023" name="Nat. Commun.">
        <title>Origin of minicircular mitochondrial genomes in red algae.</title>
        <authorList>
            <person name="Lee Y."/>
            <person name="Cho C.H."/>
            <person name="Lee Y.M."/>
            <person name="Park S.I."/>
            <person name="Yang J.H."/>
            <person name="West J.A."/>
            <person name="Bhattacharya D."/>
            <person name="Yoon H.S."/>
        </authorList>
    </citation>
    <scope>NUCLEOTIDE SEQUENCE [LARGE SCALE GENOMIC DNA]</scope>
    <source>
        <strain evidence="8 9">CCMP1338</strain>
        <tissue evidence="8">Whole cell</tissue>
    </source>
</reference>
<accession>A0AAV8UNN8</accession>
<gene>
    <name evidence="8" type="ORF">NDN08_006391</name>
</gene>
<keyword evidence="9" id="KW-1185">Reference proteome</keyword>
<dbReference type="EMBL" id="JAMWBK010000008">
    <property type="protein sequence ID" value="KAJ8903076.1"/>
    <property type="molecule type" value="Genomic_DNA"/>
</dbReference>
<dbReference type="Pfam" id="PF04357">
    <property type="entry name" value="TamB"/>
    <property type="match status" value="1"/>
</dbReference>
<feature type="transmembrane region" description="Helical" evidence="6">
    <location>
        <begin position="81"/>
        <end position="102"/>
    </location>
</feature>
<sequence>MCARVQANLAGRNRQDGPPARLFQSWKSPNWAYQSAVAEAENVKLVQDRSLEEFSVELLLIASSRLYTALSKVSLQSVRKWTLRGMLSLTVLSSALLLWIGYFRVQENIAMLTFGSLSQAMNREVNLGRLRRLSFFGLCFGKTSLANYIPAKGEIMTKPDVSIDSIDVEVVGFFPFLFKDETLKVNLNLHRPVVALRQSLEPDNHFWDLGIPLTGADATQRRERIKRYLTNEIVRPGKVSLDNANVKLTPSGHFEFGHGRVTQELRGVRGDIDFDAMVVNASAEGLVSDDGGKINASCFCDLDSLVYAAGSTLLAAPEGITVQTNVKMSGLSSSAAAGFLNLPFRATEGVCNGNLNVTFGRDLIVPKVDGDLFLESINLVFHPDPKMPPLSDCSGRLRFDTHEVFFESPTAVCGTIPMFFDGSIDFQGDYKLSSQIRPMDVNSLLDTFQMERFFPVEGMFEGLLQMRGPLEAPIMTGRAHSTVEDNIVDKMDVRNATAEIYWDISSGRLQFPNIKLDLLAGGVVTGNGTLSFDMTKFQGESSAEPRDAIPGEPEDIFQVDPYALERPSETILFNFYAKNVPGCEVMRKYGGKQGLKGLRLFGDLEGEVVVGGPMKEAVVEAKWKSSGSSPVIFLSSKEDQEMASRNAPADGDFQAPGKGESSEEESPPQVKEGSKAITPEVILDDGQPLNPEGPIPDTEKKEDAELDKEKQAKTDAAVQTLPEPPTQDLRKTDDSGKPVQGNGASPSPGNVRAESDSTGSEKSTADAHEAKEWRLRGEVNTDAEESVTVKDPRTEILAADIEAGLQLSRRQVEKKRPRPELRLRSNPLVRPAGEKLQDSEVHGTVSILLGDAPEERRIRAKTYVTNIDGRRIQWEDEQVRETVLRNVYDARIAGIGYFEGVMRSTLLPHPIGRNGEVRYRQQQMKLKNIDGEVWSPNLKLNDLLFERGLKGRFYLDEESMQIDLNEKLKPTGDRFKIHSTTAGKGALYIRWNDSNLNVTANAKSQSMFARVESFPMHNLLGSNSQIEGVLHSNLSLNMKTRRGNASVRWEKARVGDLYLDNLEMNVFWVKELVSLDKCLIKQPNSEYRALGELSFPGGDFSRKPAWKARITVPEAEVNEFVELLCGKVDKAEDAKQTLADWSVPKLEMEDKLGWFENFLDEETEHEVRLQFAGEKVDIPEPLPYPRDMFGTFSGAFDMESNGELSATGHLDGKDWRVGQHMIGTVSARASLKDGMYNVKNVDITGEEGLSFHAHGQLGTQDDKDSVTMEVDAENIPSQSFLQHVKHRFNLDANLNFKGVMQGTIYEPEVVCEFSIPEGIINDKAIESTKGSFSYRNVRADVKLDGKVFDVSELKKPKYRRREEKLNLEASVPYRMPPIEVPGRNGSRKWTPDQLQQPLPTDYITVDGQLKKHGLLVMNLLAPDLTWTAGNSDLKLKVRGTLGEPKIDGYGNVSDGELWPEFLEDPLRRVRFEVVINRGQVVSVNGFSGSYNGRPLTIYGELPLIDPSIKIGTPLTLNSAEVMLNVREYYFGKASGKVSLAGSAKVPTLSGRVVLREGVVYVQNYVQNSETTDGKTGEQEGQVVEVGPALGLNGVDVKFQNDLSVVFPYVMNVGVEGGIKLNGDSSTPMPTGRVDLTDGTINLVTTRLKVKRDSNNYAVFSGDLMPLVEFTLENQGLTMHVRQTRADKWSSALEVKDKSSDNSLDERHWIGVVADRLRGMSSSERLGESIPDFATKTFVTNYSLAGELGDARWRLYPSIGDVVHPRGAVRLEELGVAAVVEQDEAKLNFSASLNGFAKGVISFRPTDVLSLNMQVTPNETTAQLEINYKGDRKRD</sequence>
<evidence type="ECO:0000256" key="5">
    <source>
        <dbReference type="SAM" id="MobiDB-lite"/>
    </source>
</evidence>
<dbReference type="PANTHER" id="PTHR34457:SF3">
    <property type="entry name" value="PROTEIN TIC236, CHLOROPLASTIC"/>
    <property type="match status" value="1"/>
</dbReference>
<feature type="region of interest" description="Disordered" evidence="5">
    <location>
        <begin position="637"/>
        <end position="788"/>
    </location>
</feature>
<comment type="caution">
    <text evidence="8">The sequence shown here is derived from an EMBL/GenBank/DDBJ whole genome shotgun (WGS) entry which is preliminary data.</text>
</comment>
<feature type="compositionally biased region" description="Basic and acidic residues" evidence="5">
    <location>
        <begin position="697"/>
        <end position="713"/>
    </location>
</feature>
<dbReference type="Proteomes" id="UP001157974">
    <property type="component" value="Unassembled WGS sequence"/>
</dbReference>
<keyword evidence="2 6" id="KW-0812">Transmembrane</keyword>
<evidence type="ECO:0000313" key="9">
    <source>
        <dbReference type="Proteomes" id="UP001157974"/>
    </source>
</evidence>
<evidence type="ECO:0000256" key="2">
    <source>
        <dbReference type="ARBA" id="ARBA00022692"/>
    </source>
</evidence>
<feature type="domain" description="Translocation and assembly module TamB C-terminal" evidence="7">
    <location>
        <begin position="1486"/>
        <end position="1654"/>
    </location>
</feature>
<dbReference type="PANTHER" id="PTHR34457">
    <property type="entry name" value="EMBRYO DEFECTIVE 2410"/>
    <property type="match status" value="1"/>
</dbReference>
<keyword evidence="4 6" id="KW-0472">Membrane</keyword>
<evidence type="ECO:0000256" key="3">
    <source>
        <dbReference type="ARBA" id="ARBA00022989"/>
    </source>
</evidence>
<evidence type="ECO:0000256" key="4">
    <source>
        <dbReference type="ARBA" id="ARBA00023136"/>
    </source>
</evidence>
<evidence type="ECO:0000313" key="8">
    <source>
        <dbReference type="EMBL" id="KAJ8903076.1"/>
    </source>
</evidence>
<evidence type="ECO:0000256" key="6">
    <source>
        <dbReference type="SAM" id="Phobius"/>
    </source>
</evidence>
<proteinExistence type="predicted"/>
<dbReference type="GO" id="GO:0005886">
    <property type="term" value="C:plasma membrane"/>
    <property type="evidence" value="ECO:0007669"/>
    <property type="project" value="InterPro"/>
</dbReference>
<keyword evidence="3 6" id="KW-1133">Transmembrane helix</keyword>
<protein>
    <recommendedName>
        <fullName evidence="7">Translocation and assembly module TamB C-terminal domain-containing protein</fullName>
    </recommendedName>
</protein>
<comment type="subcellular location">
    <subcellularLocation>
        <location evidence="1">Membrane</location>
        <topology evidence="1">Single-pass membrane protein</topology>
    </subcellularLocation>
</comment>
<dbReference type="GO" id="GO:0009306">
    <property type="term" value="P:protein secretion"/>
    <property type="evidence" value="ECO:0007669"/>
    <property type="project" value="InterPro"/>
</dbReference>
<name>A0AAV8UNN8_9RHOD</name>
<evidence type="ECO:0000259" key="7">
    <source>
        <dbReference type="Pfam" id="PF04357"/>
    </source>
</evidence>
<evidence type="ECO:0000256" key="1">
    <source>
        <dbReference type="ARBA" id="ARBA00004167"/>
    </source>
</evidence>
<feature type="compositionally biased region" description="Basic and acidic residues" evidence="5">
    <location>
        <begin position="763"/>
        <end position="779"/>
    </location>
</feature>